<protein>
    <submittedName>
        <fullName evidence="5">Bifunctional RNA recognition motif domain/RNA-binding domain superfamily/Nucleotide-binding alpha-beta plait domain superfamily</fullName>
    </submittedName>
</protein>
<evidence type="ECO:0000256" key="3">
    <source>
        <dbReference type="SAM" id="MobiDB-lite"/>
    </source>
</evidence>
<feature type="domain" description="RRM" evidence="4">
    <location>
        <begin position="176"/>
        <end position="241"/>
    </location>
</feature>
<dbReference type="InterPro" id="IPR012677">
    <property type="entry name" value="Nucleotide-bd_a/b_plait_sf"/>
</dbReference>
<feature type="compositionally biased region" description="Basic residues" evidence="3">
    <location>
        <begin position="1"/>
        <end position="22"/>
    </location>
</feature>
<evidence type="ECO:0000259" key="4">
    <source>
        <dbReference type="PROSITE" id="PS50102"/>
    </source>
</evidence>
<name>A0AAD9UNS0_9APIC</name>
<keyword evidence="1" id="KW-0694">RNA-binding</keyword>
<dbReference type="KEGG" id="bdw:94335868"/>
<dbReference type="AlphaFoldDB" id="A0AAD9UNS0"/>
<feature type="coiled-coil region" evidence="2">
    <location>
        <begin position="716"/>
        <end position="743"/>
    </location>
</feature>
<evidence type="ECO:0000313" key="5">
    <source>
        <dbReference type="EMBL" id="KAK2196328.1"/>
    </source>
</evidence>
<reference evidence="5" key="1">
    <citation type="journal article" date="2023" name="Nat. Microbiol.">
        <title>Babesia duncani multi-omics identifies virulence factors and drug targets.</title>
        <authorList>
            <person name="Singh P."/>
            <person name="Lonardi S."/>
            <person name="Liang Q."/>
            <person name="Vydyam P."/>
            <person name="Khabirova E."/>
            <person name="Fang T."/>
            <person name="Gihaz S."/>
            <person name="Thekkiniath J."/>
            <person name="Munshi M."/>
            <person name="Abel S."/>
            <person name="Ciampossin L."/>
            <person name="Batugedara G."/>
            <person name="Gupta M."/>
            <person name="Lu X.M."/>
            <person name="Lenz T."/>
            <person name="Chakravarty S."/>
            <person name="Cornillot E."/>
            <person name="Hu Y."/>
            <person name="Ma W."/>
            <person name="Gonzalez L.M."/>
            <person name="Sanchez S."/>
            <person name="Estrada K."/>
            <person name="Sanchez-Flores A."/>
            <person name="Montero E."/>
            <person name="Harb O.S."/>
            <person name="Le Roch K.G."/>
            <person name="Mamoun C.B."/>
        </authorList>
    </citation>
    <scope>NUCLEOTIDE SEQUENCE</scope>
    <source>
        <strain evidence="5">WA1</strain>
    </source>
</reference>
<dbReference type="GeneID" id="94335868"/>
<dbReference type="InterPro" id="IPR035979">
    <property type="entry name" value="RBD_domain_sf"/>
</dbReference>
<dbReference type="RefSeq" id="XP_067803170.1">
    <property type="nucleotide sequence ID" value="XM_067946606.1"/>
</dbReference>
<keyword evidence="6" id="KW-1185">Reference proteome</keyword>
<dbReference type="Pfam" id="PF00076">
    <property type="entry name" value="RRM_1"/>
    <property type="match status" value="1"/>
</dbReference>
<accession>A0AAD9UNS0</accession>
<organism evidence="5 6">
    <name type="scientific">Babesia duncani</name>
    <dbReference type="NCBI Taxonomy" id="323732"/>
    <lineage>
        <taxon>Eukaryota</taxon>
        <taxon>Sar</taxon>
        <taxon>Alveolata</taxon>
        <taxon>Apicomplexa</taxon>
        <taxon>Aconoidasida</taxon>
        <taxon>Piroplasmida</taxon>
        <taxon>Babesiidae</taxon>
        <taxon>Babesia</taxon>
    </lineage>
</organism>
<feature type="region of interest" description="Disordered" evidence="3">
    <location>
        <begin position="1"/>
        <end position="24"/>
    </location>
</feature>
<dbReference type="SUPFAM" id="SSF54928">
    <property type="entry name" value="RNA-binding domain, RBD"/>
    <property type="match status" value="1"/>
</dbReference>
<dbReference type="Proteomes" id="UP001214638">
    <property type="component" value="Unassembled WGS sequence"/>
</dbReference>
<dbReference type="PROSITE" id="PS50102">
    <property type="entry name" value="RRM"/>
    <property type="match status" value="1"/>
</dbReference>
<proteinExistence type="predicted"/>
<evidence type="ECO:0000256" key="2">
    <source>
        <dbReference type="SAM" id="Coils"/>
    </source>
</evidence>
<evidence type="ECO:0000313" key="6">
    <source>
        <dbReference type="Proteomes" id="UP001214638"/>
    </source>
</evidence>
<gene>
    <name evidence="5" type="ORF">BdWA1_001570</name>
</gene>
<dbReference type="Gene3D" id="3.30.70.330">
    <property type="match status" value="2"/>
</dbReference>
<dbReference type="GO" id="GO:0003723">
    <property type="term" value="F:RNA binding"/>
    <property type="evidence" value="ECO:0007669"/>
    <property type="project" value="UniProtKB-UniRule"/>
</dbReference>
<dbReference type="EMBL" id="JALLKP010000002">
    <property type="protein sequence ID" value="KAK2196328.1"/>
    <property type="molecule type" value="Genomic_DNA"/>
</dbReference>
<dbReference type="SMART" id="SM00360">
    <property type="entry name" value="RRM"/>
    <property type="match status" value="2"/>
</dbReference>
<evidence type="ECO:0000256" key="1">
    <source>
        <dbReference type="PROSITE-ProRule" id="PRU00176"/>
    </source>
</evidence>
<dbReference type="PANTHER" id="PTHR15241">
    <property type="entry name" value="TRANSFORMER-2-RELATED"/>
    <property type="match status" value="1"/>
</dbReference>
<comment type="caution">
    <text evidence="5">The sequence shown here is derived from an EMBL/GenBank/DDBJ whole genome shotgun (WGS) entry which is preliminary data.</text>
</comment>
<keyword evidence="2" id="KW-0175">Coiled coil</keyword>
<sequence>MLKTQTKKRKRPRRRRLKRKNTSSKLKLYRLLEQARETVTPEIEPEAIVEDEMSDTEPPKKIGFIQRENVVFVGNVPLSITDGTSLIKSMGIDPKIVKSVHFRSLPIDPKFARNKKIGVIKKKFTNARDNQNAYITLIDESHMDKILEKNTMEVNGHVLFVNDASPKAFSKYSRKKTIFVGRLSSSTNENDLYSLFSNVGLVKVRDPFTCVSKGFGFVSFDVRTAVPEAIERFNNTEFKDEYHPFGMLQKAVQHLYHYNLSRYYRIQFKLKKAHHACKSKQEIVISALDNETNNKALINNENDRLTRLNARILNSVTTSTKLINELNDSLFKISSENTLIYQSMIQNTNDINNTRQQITIAVYSTLNLFQTNNRLGIKVQSMEKKMGWINSKVHESTVIINNIKNQHEAIVINSANELQLLMRENEMIESNQLALKETHVKKQKERDFAKQLSIEIMDKIQVAKNDVEFTKNSIQELSNNLVLSGQDLIRLEKLVLDKSNALSQITKNIEQCKNVQYDVKSKVNQIKQCKIYSNKDKLLEQINNFNEEIEHKGNSYQELQVVIYELKNKCHELNSHCNVLLLDIEYEIRSFYLTCSKSLETIYNLSVPGIDKYNITPKNLNAVESYLEQAMVCATNMKSEAEQKIITTSLELRIQINNVEGSKKELSSRGDVLNGVVENILGEINKITTHIQTKEKMKQDLINEKSYMEELFESLKAKQEESIQQHQQQLKDLIEGNKKIMDDLNNGIDPKYKLLVDEENARDLEILQEGKESLDLLYREKVISLESNSNQVPFTVNIYMAIFQIKQTKEKLARNQQTPIATNREMYSSNDDTTARILYVNENKNENMIYYREDGVQEIQQPNVHFKATPGIATLTPCEHERIRSGPSVSL</sequence>
<dbReference type="PANTHER" id="PTHR15241:SF304">
    <property type="entry name" value="RRM DOMAIN-CONTAINING PROTEIN"/>
    <property type="match status" value="1"/>
</dbReference>
<dbReference type="InterPro" id="IPR000504">
    <property type="entry name" value="RRM_dom"/>
</dbReference>